<dbReference type="GO" id="GO:0004525">
    <property type="term" value="F:ribonuclease III activity"/>
    <property type="evidence" value="ECO:0007669"/>
    <property type="project" value="InterPro"/>
</dbReference>
<name>A0A8H6I2M2_9AGAR</name>
<evidence type="ECO:0008006" key="11">
    <source>
        <dbReference type="Google" id="ProtNLM"/>
    </source>
</evidence>
<dbReference type="InterPro" id="IPR000999">
    <property type="entry name" value="RNase_III_dom"/>
</dbReference>
<dbReference type="PROSITE" id="PS50137">
    <property type="entry name" value="DS_RBD"/>
    <property type="match status" value="1"/>
</dbReference>
<evidence type="ECO:0000256" key="4">
    <source>
        <dbReference type="ARBA" id="ARBA00022884"/>
    </source>
</evidence>
<evidence type="ECO:0000259" key="7">
    <source>
        <dbReference type="PROSITE" id="PS50137"/>
    </source>
</evidence>
<dbReference type="InterPro" id="IPR014720">
    <property type="entry name" value="dsRBD_dom"/>
</dbReference>
<feature type="compositionally biased region" description="Pro residues" evidence="6">
    <location>
        <begin position="185"/>
        <end position="199"/>
    </location>
</feature>
<keyword evidence="1" id="KW-0540">Nuclease</keyword>
<dbReference type="OrthoDB" id="3353871at2759"/>
<dbReference type="GO" id="GO:0005634">
    <property type="term" value="C:nucleus"/>
    <property type="evidence" value="ECO:0007669"/>
    <property type="project" value="TreeGrafter"/>
</dbReference>
<dbReference type="Gene3D" id="3.30.160.20">
    <property type="match status" value="1"/>
</dbReference>
<feature type="compositionally biased region" description="Low complexity" evidence="6">
    <location>
        <begin position="200"/>
        <end position="212"/>
    </location>
</feature>
<dbReference type="Pfam" id="PF14622">
    <property type="entry name" value="Ribonucleas_3_3"/>
    <property type="match status" value="1"/>
</dbReference>
<dbReference type="PANTHER" id="PTHR11207">
    <property type="entry name" value="RIBONUCLEASE III"/>
    <property type="match status" value="1"/>
</dbReference>
<evidence type="ECO:0000313" key="10">
    <source>
        <dbReference type="Proteomes" id="UP000521943"/>
    </source>
</evidence>
<dbReference type="AlphaFoldDB" id="A0A8H6I2M2"/>
<accession>A0A8H6I2M2</accession>
<evidence type="ECO:0000256" key="5">
    <source>
        <dbReference type="PROSITE-ProRule" id="PRU00266"/>
    </source>
</evidence>
<dbReference type="Pfam" id="PF00035">
    <property type="entry name" value="dsrm"/>
    <property type="match status" value="1"/>
</dbReference>
<dbReference type="SUPFAM" id="SSF54768">
    <property type="entry name" value="dsRNA-binding domain-like"/>
    <property type="match status" value="1"/>
</dbReference>
<feature type="domain" description="DRBM" evidence="7">
    <location>
        <begin position="236"/>
        <end position="289"/>
    </location>
</feature>
<dbReference type="EMBL" id="JACGCI010000022">
    <property type="protein sequence ID" value="KAF6757539.1"/>
    <property type="molecule type" value="Genomic_DNA"/>
</dbReference>
<dbReference type="SMART" id="SM00358">
    <property type="entry name" value="DSRM"/>
    <property type="match status" value="1"/>
</dbReference>
<dbReference type="Gene3D" id="1.10.1520.10">
    <property type="entry name" value="Ribonuclease III domain"/>
    <property type="match status" value="1"/>
</dbReference>
<keyword evidence="10" id="KW-1185">Reference proteome</keyword>
<evidence type="ECO:0000313" key="9">
    <source>
        <dbReference type="EMBL" id="KAF6757539.1"/>
    </source>
</evidence>
<keyword evidence="2" id="KW-0255">Endonuclease</keyword>
<evidence type="ECO:0000259" key="8">
    <source>
        <dbReference type="PROSITE" id="PS50142"/>
    </source>
</evidence>
<dbReference type="GO" id="GO:0006396">
    <property type="term" value="P:RNA processing"/>
    <property type="evidence" value="ECO:0007669"/>
    <property type="project" value="InterPro"/>
</dbReference>
<dbReference type="GO" id="GO:0003725">
    <property type="term" value="F:double-stranded RNA binding"/>
    <property type="evidence" value="ECO:0007669"/>
    <property type="project" value="TreeGrafter"/>
</dbReference>
<feature type="region of interest" description="Disordered" evidence="6">
    <location>
        <begin position="158"/>
        <end position="212"/>
    </location>
</feature>
<dbReference type="Proteomes" id="UP000521943">
    <property type="component" value="Unassembled WGS sequence"/>
</dbReference>
<dbReference type="SMART" id="SM00535">
    <property type="entry name" value="RIBOc"/>
    <property type="match status" value="1"/>
</dbReference>
<organism evidence="9 10">
    <name type="scientific">Ephemerocybe angulata</name>
    <dbReference type="NCBI Taxonomy" id="980116"/>
    <lineage>
        <taxon>Eukaryota</taxon>
        <taxon>Fungi</taxon>
        <taxon>Dikarya</taxon>
        <taxon>Basidiomycota</taxon>
        <taxon>Agaricomycotina</taxon>
        <taxon>Agaricomycetes</taxon>
        <taxon>Agaricomycetidae</taxon>
        <taxon>Agaricales</taxon>
        <taxon>Agaricineae</taxon>
        <taxon>Psathyrellaceae</taxon>
        <taxon>Ephemerocybe</taxon>
    </lineage>
</organism>
<dbReference type="InterPro" id="IPR036389">
    <property type="entry name" value="RNase_III_sf"/>
</dbReference>
<reference evidence="9 10" key="1">
    <citation type="submission" date="2020-07" db="EMBL/GenBank/DDBJ databases">
        <title>Comparative genomics of pyrophilous fungi reveals a link between fire events and developmental genes.</title>
        <authorList>
            <consortium name="DOE Joint Genome Institute"/>
            <person name="Steindorff A.S."/>
            <person name="Carver A."/>
            <person name="Calhoun S."/>
            <person name="Stillman K."/>
            <person name="Liu H."/>
            <person name="Lipzen A."/>
            <person name="Pangilinan J."/>
            <person name="Labutti K."/>
            <person name="Bruns T.D."/>
            <person name="Grigoriev I.V."/>
        </authorList>
    </citation>
    <scope>NUCLEOTIDE SEQUENCE [LARGE SCALE GENOMIC DNA]</scope>
    <source>
        <strain evidence="9 10">CBS 144469</strain>
    </source>
</reference>
<comment type="caution">
    <text evidence="9">The sequence shown here is derived from an EMBL/GenBank/DDBJ whole genome shotgun (WGS) entry which is preliminary data.</text>
</comment>
<keyword evidence="4 5" id="KW-0694">RNA-binding</keyword>
<evidence type="ECO:0000256" key="2">
    <source>
        <dbReference type="ARBA" id="ARBA00022759"/>
    </source>
</evidence>
<protein>
    <recommendedName>
        <fullName evidence="11">DRBM domain-containing protein</fullName>
    </recommendedName>
</protein>
<evidence type="ECO:0000256" key="3">
    <source>
        <dbReference type="ARBA" id="ARBA00022801"/>
    </source>
</evidence>
<dbReference type="PROSITE" id="PS50142">
    <property type="entry name" value="RNASE_3_2"/>
    <property type="match status" value="1"/>
</dbReference>
<feature type="compositionally biased region" description="Low complexity" evidence="6">
    <location>
        <begin position="171"/>
        <end position="184"/>
    </location>
</feature>
<feature type="domain" description="RNase III" evidence="8">
    <location>
        <begin position="11"/>
        <end position="130"/>
    </location>
</feature>
<proteinExistence type="predicted"/>
<dbReference type="CDD" id="cd00593">
    <property type="entry name" value="RIBOc"/>
    <property type="match status" value="1"/>
</dbReference>
<gene>
    <name evidence="9" type="ORF">DFP72DRAFT_237663</name>
</gene>
<keyword evidence="3" id="KW-0378">Hydrolase</keyword>
<sequence length="289" mass="31997">MAASLPPLPKIEGDVDLFLDVFTHNSLRMQSAPMNEEYGNTDRLAVLGATVLRLAIATHFFRKKPQLSAEDIEKEIDKNLSDDIVDKWMNQYNLKTKLRIAPSEMKRIGDVKEMRKVFETYVGALYIRNGLHAVQPWISRLIDPNAMVEEPTVVVPPSSARTYAPIPPPSSAGSSRTTSSMSYQPAPPKSPPPPIPPPYSMGSSSSQFQAAGSQNSSMYNMVTVALMNQKASQMGYQVTYPAEHTGPPHNPIWTVRCCLNNREYGRGTGKSQKIAKDEAARKTWAAMGW</sequence>
<dbReference type="PANTHER" id="PTHR11207:SF0">
    <property type="entry name" value="RIBONUCLEASE 3"/>
    <property type="match status" value="1"/>
</dbReference>
<evidence type="ECO:0000256" key="6">
    <source>
        <dbReference type="SAM" id="MobiDB-lite"/>
    </source>
</evidence>
<dbReference type="SUPFAM" id="SSF69065">
    <property type="entry name" value="RNase III domain-like"/>
    <property type="match status" value="1"/>
</dbReference>
<dbReference type="GO" id="GO:0010468">
    <property type="term" value="P:regulation of gene expression"/>
    <property type="evidence" value="ECO:0007669"/>
    <property type="project" value="TreeGrafter"/>
</dbReference>
<evidence type="ECO:0000256" key="1">
    <source>
        <dbReference type="ARBA" id="ARBA00022722"/>
    </source>
</evidence>